<accession>A0A7J7DXM2</accession>
<protein>
    <submittedName>
        <fullName evidence="1">Uncharacterized protein</fullName>
    </submittedName>
</protein>
<dbReference type="InParanoid" id="A0A7J7DXM2"/>
<reference evidence="1 2" key="1">
    <citation type="journal article" date="2020" name="Nat. Commun.">
        <title>Genome of Tripterygium wilfordii and identification of cytochrome P450 involved in triptolide biosynthesis.</title>
        <authorList>
            <person name="Tu L."/>
            <person name="Su P."/>
            <person name="Zhang Z."/>
            <person name="Gao L."/>
            <person name="Wang J."/>
            <person name="Hu T."/>
            <person name="Zhou J."/>
            <person name="Zhang Y."/>
            <person name="Zhao Y."/>
            <person name="Liu Y."/>
            <person name="Song Y."/>
            <person name="Tong Y."/>
            <person name="Lu Y."/>
            <person name="Yang J."/>
            <person name="Xu C."/>
            <person name="Jia M."/>
            <person name="Peters R.J."/>
            <person name="Huang L."/>
            <person name="Gao W."/>
        </authorList>
    </citation>
    <scope>NUCLEOTIDE SEQUENCE [LARGE SCALE GENOMIC DNA]</scope>
    <source>
        <strain evidence="2">cv. XIE 37</strain>
        <tissue evidence="1">Leaf</tissue>
    </source>
</reference>
<dbReference type="Pfam" id="PF03087">
    <property type="entry name" value="BPS1"/>
    <property type="match status" value="1"/>
</dbReference>
<dbReference type="GO" id="GO:0048367">
    <property type="term" value="P:shoot system development"/>
    <property type="evidence" value="ECO:0007669"/>
    <property type="project" value="InterPro"/>
</dbReference>
<dbReference type="AlphaFoldDB" id="A0A7J7DXM2"/>
<proteinExistence type="predicted"/>
<evidence type="ECO:0000313" key="1">
    <source>
        <dbReference type="EMBL" id="KAF5751019.1"/>
    </source>
</evidence>
<dbReference type="EMBL" id="JAAARO010000002">
    <property type="protein sequence ID" value="KAF5751019.1"/>
    <property type="molecule type" value="Genomic_DNA"/>
</dbReference>
<comment type="caution">
    <text evidence="1">The sequence shown here is derived from an EMBL/GenBank/DDBJ whole genome shotgun (WGS) entry which is preliminary data.</text>
</comment>
<gene>
    <name evidence="1" type="ORF">HS088_TW02G00029</name>
</gene>
<organism evidence="1 2">
    <name type="scientific">Tripterygium wilfordii</name>
    <name type="common">Thunder God vine</name>
    <dbReference type="NCBI Taxonomy" id="458696"/>
    <lineage>
        <taxon>Eukaryota</taxon>
        <taxon>Viridiplantae</taxon>
        <taxon>Streptophyta</taxon>
        <taxon>Embryophyta</taxon>
        <taxon>Tracheophyta</taxon>
        <taxon>Spermatophyta</taxon>
        <taxon>Magnoliopsida</taxon>
        <taxon>eudicotyledons</taxon>
        <taxon>Gunneridae</taxon>
        <taxon>Pentapetalae</taxon>
        <taxon>rosids</taxon>
        <taxon>fabids</taxon>
        <taxon>Celastrales</taxon>
        <taxon>Celastraceae</taxon>
        <taxon>Tripterygium</taxon>
    </lineage>
</organism>
<evidence type="ECO:0000313" key="2">
    <source>
        <dbReference type="Proteomes" id="UP000593562"/>
    </source>
</evidence>
<keyword evidence="2" id="KW-1185">Reference proteome</keyword>
<name>A0A7J7DXM2_TRIWF</name>
<sequence length="125" mass="14143">MVMKLGLQVRFKDFLASRKVLKKAIHKVFGNLNGMESKRSLPINNNQEAIVMLEEVEAVTLNVFESLLLIISGPKASKLGGWSILSKLKKPKRIACEEEHRKANEFKDVDAALFIPPQWPQSRQS</sequence>
<dbReference type="GO" id="GO:0048364">
    <property type="term" value="P:root development"/>
    <property type="evidence" value="ECO:0007669"/>
    <property type="project" value="InterPro"/>
</dbReference>
<dbReference type="Proteomes" id="UP000593562">
    <property type="component" value="Unassembled WGS sequence"/>
</dbReference>
<dbReference type="InterPro" id="IPR004320">
    <property type="entry name" value="BPS1_pln"/>
</dbReference>